<feature type="transmembrane region" description="Helical" evidence="1">
    <location>
        <begin position="6"/>
        <end position="22"/>
    </location>
</feature>
<dbReference type="AlphaFoldDB" id="A0A2W4QW53"/>
<reference evidence="2 3" key="1">
    <citation type="journal article" date="2018" name="Aquat. Microb. Ecol.">
        <title>Gammaproteobacterial methanotrophs dominate.</title>
        <authorList>
            <person name="Rissanen A.J."/>
            <person name="Saarenheimo J."/>
            <person name="Tiirola M."/>
            <person name="Peura S."/>
            <person name="Aalto S.L."/>
            <person name="Karvinen A."/>
            <person name="Nykanen H."/>
        </authorList>
    </citation>
    <scope>NUCLEOTIDE SEQUENCE [LARGE SCALE GENOMIC DNA]</scope>
    <source>
        <strain evidence="2">AMbin10</strain>
    </source>
</reference>
<evidence type="ECO:0000313" key="3">
    <source>
        <dbReference type="Proteomes" id="UP000249396"/>
    </source>
</evidence>
<organism evidence="2 3">
    <name type="scientific">Candidatus Methylumidiphilus alinenensis</name>
    <dbReference type="NCBI Taxonomy" id="2202197"/>
    <lineage>
        <taxon>Bacteria</taxon>
        <taxon>Pseudomonadati</taxon>
        <taxon>Pseudomonadota</taxon>
        <taxon>Gammaproteobacteria</taxon>
        <taxon>Methylococcales</taxon>
        <taxon>Candidatus Methylumidiphilus</taxon>
    </lineage>
</organism>
<keyword evidence="1" id="KW-0812">Transmembrane</keyword>
<evidence type="ECO:0000256" key="1">
    <source>
        <dbReference type="SAM" id="Phobius"/>
    </source>
</evidence>
<accession>A0A2W4QW53</accession>
<evidence type="ECO:0000313" key="2">
    <source>
        <dbReference type="EMBL" id="PZN75523.1"/>
    </source>
</evidence>
<name>A0A2W4QW53_9GAMM</name>
<comment type="caution">
    <text evidence="2">The sequence shown here is derived from an EMBL/GenBank/DDBJ whole genome shotgun (WGS) entry which is preliminary data.</text>
</comment>
<proteinExistence type="predicted"/>
<dbReference type="EMBL" id="QJPH01000383">
    <property type="protein sequence ID" value="PZN75523.1"/>
    <property type="molecule type" value="Genomic_DNA"/>
</dbReference>
<feature type="transmembrane region" description="Helical" evidence="1">
    <location>
        <begin position="126"/>
        <end position="154"/>
    </location>
</feature>
<protein>
    <submittedName>
        <fullName evidence="2">Uncharacterized protein</fullName>
    </submittedName>
</protein>
<dbReference type="Proteomes" id="UP000249396">
    <property type="component" value="Unassembled WGS sequence"/>
</dbReference>
<sequence>MINTFFFGVNLLLIYVAWNFFLKRSILDHFRDKLFDLRDDIRSFYIQNNIPLSDKTYKSLRDSLNSHLRFTEQKSLLKVAVFLAETDKYPELCKWLDYRLEESFSTDNEKLKEYILESRQKAAEILIGYMIFSSPAIMVLYIISGIFCIIKSLFNAAIRRANLRDVVKTYILKKSLKLEGYSISHYGQNHCPT</sequence>
<keyword evidence="1" id="KW-1133">Transmembrane helix</keyword>
<gene>
    <name evidence="2" type="ORF">DM484_18635</name>
</gene>
<keyword evidence="1" id="KW-0472">Membrane</keyword>